<feature type="signal peptide" evidence="1">
    <location>
        <begin position="1"/>
        <end position="23"/>
    </location>
</feature>
<reference evidence="2 5" key="2">
    <citation type="submission" date="2020-02" db="EMBL/GenBank/DDBJ databases">
        <title>WGS of Micromonospora spp. isolated from hot spring.</title>
        <authorList>
            <person name="Thawai C."/>
        </authorList>
    </citation>
    <scope>NUCLEOTIDE SEQUENCE [LARGE SCALE GENOMIC DNA]</scope>
    <source>
        <strain evidence="2 5">TMS7</strain>
    </source>
</reference>
<dbReference type="PROSITE" id="PS51257">
    <property type="entry name" value="PROKAR_LIPOPROTEIN"/>
    <property type="match status" value="1"/>
</dbReference>
<protein>
    <recommendedName>
        <fullName evidence="6">Lipoprotein</fullName>
    </recommendedName>
</protein>
<name>A0AAJ3DKG0_9ACTN</name>
<dbReference type="AlphaFoldDB" id="A0AAJ3DKG0"/>
<keyword evidence="4" id="KW-1185">Reference proteome</keyword>
<evidence type="ECO:0008006" key="6">
    <source>
        <dbReference type="Google" id="ProtNLM"/>
    </source>
</evidence>
<dbReference type="EMBL" id="CP045309">
    <property type="protein sequence ID" value="QGL49926.1"/>
    <property type="molecule type" value="Genomic_DNA"/>
</dbReference>
<evidence type="ECO:0000313" key="2">
    <source>
        <dbReference type="EMBL" id="NES29899.1"/>
    </source>
</evidence>
<feature type="chain" id="PRO_5042565044" description="Lipoprotein" evidence="1">
    <location>
        <begin position="24"/>
        <end position="175"/>
    </location>
</feature>
<evidence type="ECO:0000313" key="4">
    <source>
        <dbReference type="Proteomes" id="UP000402241"/>
    </source>
</evidence>
<proteinExistence type="predicted"/>
<reference evidence="3 4" key="1">
    <citation type="submission" date="2019-10" db="EMBL/GenBank/DDBJ databases">
        <title>Genome Sequence of Micromonospora terminaliae DSM 101760.</title>
        <authorList>
            <person name="Guo L."/>
        </authorList>
    </citation>
    <scope>NUCLEOTIDE SEQUENCE [LARGE SCALE GENOMIC DNA]</scope>
    <source>
        <strain evidence="3 4">DSM 101760</strain>
    </source>
</reference>
<sequence length="175" mass="18867">MRRTGMLGLVCALVLAGLTGCVAATEGAVGVRLDADGRLVGVFDWCRGKAGTDRITLYLSKDDGTLTDKVIRLERDPGRSARTAEEVVLLDPGAGWQTTLAPPTLDDDQIYDLTAGNKDYGAVKDFPFRISELRGRTGSDVILTKQWDGGEHGAYVAKFHTPEDFARYANTVCDG</sequence>
<organism evidence="2 5">
    <name type="scientific">Micromonospora terminaliae</name>
    <dbReference type="NCBI Taxonomy" id="1914461"/>
    <lineage>
        <taxon>Bacteria</taxon>
        <taxon>Bacillati</taxon>
        <taxon>Actinomycetota</taxon>
        <taxon>Actinomycetes</taxon>
        <taxon>Micromonosporales</taxon>
        <taxon>Micromonosporaceae</taxon>
        <taxon>Micromonospora</taxon>
    </lineage>
</organism>
<evidence type="ECO:0000313" key="5">
    <source>
        <dbReference type="Proteomes" id="UP000477779"/>
    </source>
</evidence>
<dbReference type="EMBL" id="JAAHBZ010000008">
    <property type="protein sequence ID" value="NES29899.1"/>
    <property type="molecule type" value="Genomic_DNA"/>
</dbReference>
<evidence type="ECO:0000256" key="1">
    <source>
        <dbReference type="SAM" id="SignalP"/>
    </source>
</evidence>
<dbReference type="RefSeq" id="WP_154229107.1">
    <property type="nucleotide sequence ID" value="NZ_CP045309.1"/>
</dbReference>
<dbReference type="Proteomes" id="UP000402241">
    <property type="component" value="Chromosome"/>
</dbReference>
<evidence type="ECO:0000313" key="3">
    <source>
        <dbReference type="EMBL" id="QGL49926.1"/>
    </source>
</evidence>
<accession>A0AAJ3DKG0</accession>
<gene>
    <name evidence="2" type="ORF">G3561_20405</name>
    <name evidence="3" type="ORF">GCE86_24640</name>
</gene>
<dbReference type="Proteomes" id="UP000477779">
    <property type="component" value="Unassembled WGS sequence"/>
</dbReference>
<keyword evidence="1" id="KW-0732">Signal</keyword>